<sequence length="181" mass="20394">MASGIICSSFNVEGTNSMNATIFGPTSWLGASQLKLPININANIDELERTECILFPRDKIESISERNPLTYKWLYYSSSKSNICWIKSQHASLFDKYTRVAFCLSEISTQLPTIVGCNKTIKLSQKSLSNITGISRPRLNEVLKMLEEKGLISLNRESVTILNEPRLKQELHDVEPILAIE</sequence>
<dbReference type="Gene3D" id="2.60.120.10">
    <property type="entry name" value="Jelly Rolls"/>
    <property type="match status" value="1"/>
</dbReference>
<proteinExistence type="predicted"/>
<dbReference type="AlphaFoldDB" id="A0A510IE62"/>
<dbReference type="InterPro" id="IPR014710">
    <property type="entry name" value="RmlC-like_jellyroll"/>
</dbReference>
<name>A0A510IE62_9VIBR</name>
<dbReference type="SMART" id="SM00419">
    <property type="entry name" value="HTH_CRP"/>
    <property type="match status" value="1"/>
</dbReference>
<dbReference type="EMBL" id="AP019799">
    <property type="protein sequence ID" value="BBL90716.1"/>
    <property type="molecule type" value="Genomic_DNA"/>
</dbReference>
<gene>
    <name evidence="2" type="ORF">VroAM7_33690</name>
</gene>
<protein>
    <recommendedName>
        <fullName evidence="1">HTH crp-type domain-containing protein</fullName>
    </recommendedName>
</protein>
<dbReference type="GO" id="GO:0003677">
    <property type="term" value="F:DNA binding"/>
    <property type="evidence" value="ECO:0007669"/>
    <property type="project" value="InterPro"/>
</dbReference>
<dbReference type="Pfam" id="PF13545">
    <property type="entry name" value="HTH_Crp_2"/>
    <property type="match status" value="1"/>
</dbReference>
<dbReference type="GO" id="GO:0006355">
    <property type="term" value="P:regulation of DNA-templated transcription"/>
    <property type="evidence" value="ECO:0007669"/>
    <property type="project" value="InterPro"/>
</dbReference>
<dbReference type="SUPFAM" id="SSF46785">
    <property type="entry name" value="Winged helix' DNA-binding domain"/>
    <property type="match status" value="1"/>
</dbReference>
<reference evidence="3" key="1">
    <citation type="submission" date="2019-07" db="EMBL/GenBank/DDBJ databases">
        <title>Complete Genome Sequences of Vibrion rotiferianus strain AM7.</title>
        <authorList>
            <person name="Miyazaki K."/>
            <person name="Wiseschart A."/>
            <person name="Pootanakit K."/>
            <person name="Ishimori K."/>
            <person name="Kitahara K."/>
        </authorList>
    </citation>
    <scope>NUCLEOTIDE SEQUENCE [LARGE SCALE GENOMIC DNA]</scope>
    <source>
        <strain evidence="3">AM7</strain>
    </source>
</reference>
<feature type="domain" description="HTH crp-type" evidence="1">
    <location>
        <begin position="115"/>
        <end position="163"/>
    </location>
</feature>
<evidence type="ECO:0000313" key="2">
    <source>
        <dbReference type="EMBL" id="BBL90716.1"/>
    </source>
</evidence>
<dbReference type="InterPro" id="IPR036390">
    <property type="entry name" value="WH_DNA-bd_sf"/>
</dbReference>
<evidence type="ECO:0000313" key="3">
    <source>
        <dbReference type="Proteomes" id="UP000315115"/>
    </source>
</evidence>
<evidence type="ECO:0000259" key="1">
    <source>
        <dbReference type="SMART" id="SM00419"/>
    </source>
</evidence>
<dbReference type="Proteomes" id="UP000315115">
    <property type="component" value="Chromosome 2"/>
</dbReference>
<dbReference type="InterPro" id="IPR012318">
    <property type="entry name" value="HTH_CRP"/>
</dbReference>
<organism evidence="2 3">
    <name type="scientific">Vibrio rotiferianus</name>
    <dbReference type="NCBI Taxonomy" id="190895"/>
    <lineage>
        <taxon>Bacteria</taxon>
        <taxon>Pseudomonadati</taxon>
        <taxon>Pseudomonadota</taxon>
        <taxon>Gammaproteobacteria</taxon>
        <taxon>Vibrionales</taxon>
        <taxon>Vibrionaceae</taxon>
        <taxon>Vibrio</taxon>
    </lineage>
</organism>
<accession>A0A510IE62</accession>